<protein>
    <submittedName>
        <fullName evidence="1">Uncharacterized protein</fullName>
    </submittedName>
</protein>
<organism evidence="1 2">
    <name type="scientific">Chryseobacterium indoltheticum</name>
    <dbReference type="NCBI Taxonomy" id="254"/>
    <lineage>
        <taxon>Bacteria</taxon>
        <taxon>Pseudomonadati</taxon>
        <taxon>Bacteroidota</taxon>
        <taxon>Flavobacteriia</taxon>
        <taxon>Flavobacteriales</taxon>
        <taxon>Weeksellaceae</taxon>
        <taxon>Chryseobacterium group</taxon>
        <taxon>Chryseobacterium</taxon>
    </lineage>
</organism>
<dbReference type="EMBL" id="CP033928">
    <property type="protein sequence ID" value="AZA60527.1"/>
    <property type="molecule type" value="Genomic_DNA"/>
</dbReference>
<accession>A0A3G6MZ53</accession>
<evidence type="ECO:0000313" key="1">
    <source>
        <dbReference type="EMBL" id="AZA60527.1"/>
    </source>
</evidence>
<dbReference type="AlphaFoldDB" id="A0A3G6MZ53"/>
<evidence type="ECO:0000313" key="2">
    <source>
        <dbReference type="Proteomes" id="UP000269076"/>
    </source>
</evidence>
<proteinExistence type="predicted"/>
<sequence length="114" mass="12995">MKVFIDLYPSVDNISLIVSASLKALLRYQSTLVFQWGKSRTFIQHNPNLCNIMFTFNSYLKLRYWLREIIILWGSGCLRVGESERWNDLVLESSRVLGLESCMGGFGLGKGQGV</sequence>
<reference evidence="1 2" key="1">
    <citation type="submission" date="2018-11" db="EMBL/GenBank/DDBJ databases">
        <title>Proposal to divide the Flavobacteriaceae and reorganize its genera based on Amino Acid Identity values calculated from whole genome sequences.</title>
        <authorList>
            <person name="Nicholson A.C."/>
            <person name="Gulvik C.A."/>
            <person name="Whitney A.M."/>
            <person name="Humrighouse B.W."/>
            <person name="Bell M."/>
            <person name="Holmes B."/>
            <person name="Steigerwalt A."/>
            <person name="Villarma A."/>
            <person name="Sheth M."/>
            <person name="Batra D."/>
            <person name="Pryor J."/>
            <person name="Bernardet J.-F."/>
            <person name="Hugo C."/>
            <person name="Kampfer P."/>
            <person name="Newman J."/>
            <person name="Mcquiston J.R."/>
        </authorList>
    </citation>
    <scope>NUCLEOTIDE SEQUENCE [LARGE SCALE GENOMIC DNA]</scope>
    <source>
        <strain evidence="1 2">G0211</strain>
    </source>
</reference>
<name>A0A3G6MZ53_9FLAO</name>
<gene>
    <name evidence="1" type="ORF">EG340_05525</name>
</gene>
<dbReference type="Proteomes" id="UP000269076">
    <property type="component" value="Chromosome"/>
</dbReference>